<dbReference type="InterPro" id="IPR001645">
    <property type="entry name" value="Folylpolyglutamate_synth"/>
</dbReference>
<evidence type="ECO:0000256" key="4">
    <source>
        <dbReference type="ARBA" id="ARBA00008276"/>
    </source>
</evidence>
<dbReference type="PANTHER" id="PTHR11136:SF0">
    <property type="entry name" value="DIHYDROFOLATE SYNTHETASE-RELATED"/>
    <property type="match status" value="1"/>
</dbReference>
<dbReference type="GO" id="GO:0046872">
    <property type="term" value="F:metal ion binding"/>
    <property type="evidence" value="ECO:0007669"/>
    <property type="project" value="UniProtKB-KW"/>
</dbReference>
<evidence type="ECO:0000256" key="19">
    <source>
        <dbReference type="ARBA" id="ARBA00049035"/>
    </source>
</evidence>
<dbReference type="Proteomes" id="UP000595224">
    <property type="component" value="Chromosome"/>
</dbReference>
<comment type="pathway">
    <text evidence="3">Cofactor biosynthesis; tetrahydrofolylpolyglutamate biosynthesis.</text>
</comment>
<comment type="pathway">
    <text evidence="2">Cofactor biosynthesis; tetrahydrofolate biosynthesis; 7,8-dihydrofolate from 2-amino-4-hydroxy-6-hydroxymethyl-7,8-dihydropteridine diphosphate and 4-aminobenzoate: step 2/2.</text>
</comment>
<organism evidence="24 25">
    <name type="scientific">Treponema peruense</name>
    <dbReference type="NCBI Taxonomy" id="2787628"/>
    <lineage>
        <taxon>Bacteria</taxon>
        <taxon>Pseudomonadati</taxon>
        <taxon>Spirochaetota</taxon>
        <taxon>Spirochaetia</taxon>
        <taxon>Spirochaetales</taxon>
        <taxon>Treponemataceae</taxon>
        <taxon>Treponema</taxon>
    </lineage>
</organism>
<gene>
    <name evidence="24" type="ORF">IWA51_06545</name>
</gene>
<keyword evidence="9" id="KW-0479">Metal-binding</keyword>
<dbReference type="InterPro" id="IPR036615">
    <property type="entry name" value="Mur_ligase_C_dom_sf"/>
</dbReference>
<evidence type="ECO:0000256" key="9">
    <source>
        <dbReference type="ARBA" id="ARBA00022723"/>
    </source>
</evidence>
<feature type="domain" description="Mur ligase central" evidence="23">
    <location>
        <begin position="53"/>
        <end position="291"/>
    </location>
</feature>
<name>A0A7T3RBB1_9SPIR</name>
<evidence type="ECO:0000313" key="25">
    <source>
        <dbReference type="Proteomes" id="UP000595224"/>
    </source>
</evidence>
<evidence type="ECO:0000259" key="22">
    <source>
        <dbReference type="Pfam" id="PF02875"/>
    </source>
</evidence>
<dbReference type="Pfam" id="PF08245">
    <property type="entry name" value="Mur_ligase_M"/>
    <property type="match status" value="1"/>
</dbReference>
<dbReference type="Gene3D" id="3.40.1190.10">
    <property type="entry name" value="Mur-like, catalytic domain"/>
    <property type="match status" value="1"/>
</dbReference>
<evidence type="ECO:0000256" key="21">
    <source>
        <dbReference type="PIRNR" id="PIRNR001563"/>
    </source>
</evidence>
<evidence type="ECO:0000256" key="1">
    <source>
        <dbReference type="ARBA" id="ARBA00002714"/>
    </source>
</evidence>
<comment type="function">
    <text evidence="1">Functions in two distinct reactions of the de novo folate biosynthetic pathway. Catalyzes the addition of a glutamate residue to dihydropteroate (7,8-dihydropteroate or H2Pte) to form dihydrofolate (7,8-dihydrofolate monoglutamate or H2Pte-Glu). Also catalyzes successive additions of L-glutamate to tetrahydrofolate or 10-formyltetrahydrofolate or 5,10-methylenetetrahydrofolate, leading to folylpolyglutamate derivatives.</text>
</comment>
<keyword evidence="25" id="KW-1185">Reference proteome</keyword>
<evidence type="ECO:0000256" key="3">
    <source>
        <dbReference type="ARBA" id="ARBA00005150"/>
    </source>
</evidence>
<keyword evidence="10 21" id="KW-0547">Nucleotide-binding</keyword>
<dbReference type="GO" id="GO:0046656">
    <property type="term" value="P:folic acid biosynthetic process"/>
    <property type="evidence" value="ECO:0007669"/>
    <property type="project" value="UniProtKB-KW"/>
</dbReference>
<evidence type="ECO:0000256" key="16">
    <source>
        <dbReference type="ARBA" id="ARBA00032510"/>
    </source>
</evidence>
<dbReference type="SUPFAM" id="SSF53244">
    <property type="entry name" value="MurD-like peptide ligases, peptide-binding domain"/>
    <property type="match status" value="1"/>
</dbReference>
<evidence type="ECO:0000256" key="15">
    <source>
        <dbReference type="ARBA" id="ARBA00030592"/>
    </source>
</evidence>
<dbReference type="NCBIfam" id="TIGR01499">
    <property type="entry name" value="folC"/>
    <property type="match status" value="1"/>
</dbReference>
<keyword evidence="11 21" id="KW-0067">ATP-binding</keyword>
<dbReference type="EC" id="6.3.2.12" evidence="5"/>
<dbReference type="EMBL" id="CP064936">
    <property type="protein sequence ID" value="QPZ99942.1"/>
    <property type="molecule type" value="Genomic_DNA"/>
</dbReference>
<evidence type="ECO:0000256" key="13">
    <source>
        <dbReference type="ARBA" id="ARBA00022909"/>
    </source>
</evidence>
<comment type="catalytic activity">
    <reaction evidence="18">
        <text>10-formyltetrahydrofolyl-(gamma-L-Glu)(n) + L-glutamate + ATP = 10-formyltetrahydrofolyl-(gamma-L-Glu)(n+1) + ADP + phosphate + H(+)</text>
        <dbReference type="Rhea" id="RHEA:51904"/>
        <dbReference type="Rhea" id="RHEA-COMP:13088"/>
        <dbReference type="Rhea" id="RHEA-COMP:14300"/>
        <dbReference type="ChEBI" id="CHEBI:15378"/>
        <dbReference type="ChEBI" id="CHEBI:29985"/>
        <dbReference type="ChEBI" id="CHEBI:30616"/>
        <dbReference type="ChEBI" id="CHEBI:43474"/>
        <dbReference type="ChEBI" id="CHEBI:134413"/>
        <dbReference type="ChEBI" id="CHEBI:456216"/>
        <dbReference type="EC" id="6.3.2.17"/>
    </reaction>
</comment>
<dbReference type="PANTHER" id="PTHR11136">
    <property type="entry name" value="FOLYLPOLYGLUTAMATE SYNTHASE-RELATED"/>
    <property type="match status" value="1"/>
</dbReference>
<evidence type="ECO:0000256" key="6">
    <source>
        <dbReference type="ARBA" id="ARBA00013025"/>
    </source>
</evidence>
<comment type="similarity">
    <text evidence="4 21">Belongs to the folylpolyglutamate synthase family.</text>
</comment>
<comment type="catalytic activity">
    <reaction evidence="17">
        <text>(6S)-5,6,7,8-tetrahydrofolyl-(gamma-L-Glu)(n) + L-glutamate + ATP = (6S)-5,6,7,8-tetrahydrofolyl-(gamma-L-Glu)(n+1) + ADP + phosphate + H(+)</text>
        <dbReference type="Rhea" id="RHEA:10580"/>
        <dbReference type="Rhea" id="RHEA-COMP:14738"/>
        <dbReference type="Rhea" id="RHEA-COMP:14740"/>
        <dbReference type="ChEBI" id="CHEBI:15378"/>
        <dbReference type="ChEBI" id="CHEBI:29985"/>
        <dbReference type="ChEBI" id="CHEBI:30616"/>
        <dbReference type="ChEBI" id="CHEBI:43474"/>
        <dbReference type="ChEBI" id="CHEBI:141005"/>
        <dbReference type="ChEBI" id="CHEBI:456216"/>
        <dbReference type="EC" id="6.3.2.17"/>
    </reaction>
</comment>
<evidence type="ECO:0000256" key="20">
    <source>
        <dbReference type="ARBA" id="ARBA00049161"/>
    </source>
</evidence>
<dbReference type="PIRSF" id="PIRSF001563">
    <property type="entry name" value="Folylpolyglu_synth"/>
    <property type="match status" value="1"/>
</dbReference>
<evidence type="ECO:0000256" key="12">
    <source>
        <dbReference type="ARBA" id="ARBA00022842"/>
    </source>
</evidence>
<evidence type="ECO:0000313" key="24">
    <source>
        <dbReference type="EMBL" id="QPZ99942.1"/>
    </source>
</evidence>
<dbReference type="Pfam" id="PF02875">
    <property type="entry name" value="Mur_ligase_C"/>
    <property type="match status" value="1"/>
</dbReference>
<dbReference type="GO" id="GO:0005737">
    <property type="term" value="C:cytoplasm"/>
    <property type="evidence" value="ECO:0007669"/>
    <property type="project" value="TreeGrafter"/>
</dbReference>
<feature type="domain" description="Mur ligase C-terminal" evidence="22">
    <location>
        <begin position="315"/>
        <end position="445"/>
    </location>
</feature>
<proteinExistence type="inferred from homology"/>
<evidence type="ECO:0000256" key="5">
    <source>
        <dbReference type="ARBA" id="ARBA00013023"/>
    </source>
</evidence>
<evidence type="ECO:0000259" key="23">
    <source>
        <dbReference type="Pfam" id="PF08245"/>
    </source>
</evidence>
<keyword evidence="13" id="KW-0289">Folate biosynthesis</keyword>
<evidence type="ECO:0000256" key="11">
    <source>
        <dbReference type="ARBA" id="ARBA00022840"/>
    </source>
</evidence>
<comment type="catalytic activity">
    <reaction evidence="20">
        <text>7,8-dihydropteroate + L-glutamate + ATP = 7,8-dihydrofolate + ADP + phosphate + H(+)</text>
        <dbReference type="Rhea" id="RHEA:23584"/>
        <dbReference type="ChEBI" id="CHEBI:15378"/>
        <dbReference type="ChEBI" id="CHEBI:17839"/>
        <dbReference type="ChEBI" id="CHEBI:29985"/>
        <dbReference type="ChEBI" id="CHEBI:30616"/>
        <dbReference type="ChEBI" id="CHEBI:43474"/>
        <dbReference type="ChEBI" id="CHEBI:57451"/>
        <dbReference type="ChEBI" id="CHEBI:456216"/>
        <dbReference type="EC" id="6.3.2.12"/>
    </reaction>
</comment>
<dbReference type="GO" id="GO:0005524">
    <property type="term" value="F:ATP binding"/>
    <property type="evidence" value="ECO:0007669"/>
    <property type="project" value="UniProtKB-KW"/>
</dbReference>
<evidence type="ECO:0000256" key="8">
    <source>
        <dbReference type="ARBA" id="ARBA00022598"/>
    </source>
</evidence>
<comment type="catalytic activity">
    <reaction evidence="19">
        <text>(6R)-5,10-methylenetetrahydrofolyl-(gamma-L-Glu)(n) + L-glutamate + ATP = (6R)-5,10-methylenetetrahydrofolyl-(gamma-L-Glu)(n+1) + ADP + phosphate + H(+)</text>
        <dbReference type="Rhea" id="RHEA:51912"/>
        <dbReference type="Rhea" id="RHEA-COMP:13257"/>
        <dbReference type="Rhea" id="RHEA-COMP:13258"/>
        <dbReference type="ChEBI" id="CHEBI:15378"/>
        <dbReference type="ChEBI" id="CHEBI:29985"/>
        <dbReference type="ChEBI" id="CHEBI:30616"/>
        <dbReference type="ChEBI" id="CHEBI:43474"/>
        <dbReference type="ChEBI" id="CHEBI:136572"/>
        <dbReference type="ChEBI" id="CHEBI:456216"/>
        <dbReference type="EC" id="6.3.2.17"/>
    </reaction>
</comment>
<dbReference type="GO" id="GO:0004326">
    <property type="term" value="F:tetrahydrofolylpolyglutamate synthase activity"/>
    <property type="evidence" value="ECO:0007669"/>
    <property type="project" value="UniProtKB-EC"/>
</dbReference>
<accession>A0A7T3RBB1</accession>
<evidence type="ECO:0000256" key="7">
    <source>
        <dbReference type="ARBA" id="ARBA00019357"/>
    </source>
</evidence>
<dbReference type="InterPro" id="IPR018109">
    <property type="entry name" value="Folylpolyglutamate_synth_CS"/>
</dbReference>
<protein>
    <recommendedName>
        <fullName evidence="7">Dihydrofolate synthase/folylpolyglutamate synthase</fullName>
        <ecNumber evidence="5">6.3.2.12</ecNumber>
        <ecNumber evidence="6">6.3.2.17</ecNumber>
    </recommendedName>
    <alternativeName>
        <fullName evidence="16">Folylpoly-gamma-glutamate synthetase-dihydrofolate synthetase</fullName>
    </alternativeName>
    <alternativeName>
        <fullName evidence="14">Folylpolyglutamate synthetase</fullName>
    </alternativeName>
    <alternativeName>
        <fullName evidence="15">Tetrahydrofolylpolyglutamate synthase</fullName>
    </alternativeName>
</protein>
<evidence type="ECO:0000256" key="17">
    <source>
        <dbReference type="ARBA" id="ARBA00047493"/>
    </source>
</evidence>
<keyword evidence="8 21" id="KW-0436">Ligase</keyword>
<evidence type="ECO:0000256" key="18">
    <source>
        <dbReference type="ARBA" id="ARBA00047808"/>
    </source>
</evidence>
<reference evidence="24 25" key="1">
    <citation type="submission" date="2020-11" db="EMBL/GenBank/DDBJ databases">
        <title>Treponema Peruensis nv. sp., first commensal Treponema isolated from human feces.</title>
        <authorList>
            <person name="Belkhou C."/>
            <person name="Raes J."/>
        </authorList>
    </citation>
    <scope>NUCLEOTIDE SEQUENCE [LARGE SCALE GENOMIC DNA]</scope>
    <source>
        <strain evidence="24 25">RCC2812</strain>
    </source>
</reference>
<dbReference type="AlphaFoldDB" id="A0A7T3RBB1"/>
<dbReference type="InterPro" id="IPR036565">
    <property type="entry name" value="Mur-like_cat_sf"/>
</dbReference>
<evidence type="ECO:0000256" key="2">
    <source>
        <dbReference type="ARBA" id="ARBA00004799"/>
    </source>
</evidence>
<dbReference type="PROSITE" id="PS01012">
    <property type="entry name" value="FOLYLPOLYGLU_SYNT_2"/>
    <property type="match status" value="1"/>
</dbReference>
<dbReference type="SUPFAM" id="SSF53623">
    <property type="entry name" value="MurD-like peptide ligases, catalytic domain"/>
    <property type="match status" value="1"/>
</dbReference>
<dbReference type="InterPro" id="IPR013221">
    <property type="entry name" value="Mur_ligase_cen"/>
</dbReference>
<keyword evidence="12" id="KW-0460">Magnesium</keyword>
<dbReference type="Gene3D" id="3.90.190.20">
    <property type="entry name" value="Mur ligase, C-terminal domain"/>
    <property type="match status" value="1"/>
</dbReference>
<evidence type="ECO:0000256" key="10">
    <source>
        <dbReference type="ARBA" id="ARBA00022741"/>
    </source>
</evidence>
<dbReference type="EC" id="6.3.2.17" evidence="6"/>
<dbReference type="GO" id="GO:0008841">
    <property type="term" value="F:dihydrofolate synthase activity"/>
    <property type="evidence" value="ECO:0007669"/>
    <property type="project" value="UniProtKB-EC"/>
</dbReference>
<dbReference type="InterPro" id="IPR004101">
    <property type="entry name" value="Mur_ligase_C"/>
</dbReference>
<evidence type="ECO:0000256" key="14">
    <source>
        <dbReference type="ARBA" id="ARBA00030048"/>
    </source>
</evidence>
<dbReference type="KEGG" id="tper:IWA51_06545"/>
<sequence>MVNKSALSVFCEWVDGYLNFEKTPQKNIFWLDTMQFLCKRFGNPQNSCPSFHVAGSKGKGSVSAMIASILTAAGKYTGVYSSPHIVDFSERIRTVQGVFPEEIYAKSASEVMGGIDSIMKTDLPGERSLTWFEIVTLFAMVCFKNAGTDYSVYEVGLGGRLDSTNIITPVCSCISAIELEHTEFLGDTVEKIAFEKGGIIKNGIPVIVAGQKDSVKDVFRKIAREKNAEIEFVDEVSKVSEVVYKTRQENGKTHTFMHNVISSDKFKRPLSVDLRLLGEFQAQNAALAALAVKYVIPELDESVIEKGLSEAVLPGRFEITHAPECYSRIPQIILDGAHTVKSVSFTVDTFEKLFGNKSGSTAHLLFACAADKDVEDIAPLFSGKFSDIIITKPGDAKASDVKRAELAFNAANEECTVCSDYNRAIKLALEKACHSGATLLVTGSFYLVAEVKKYLSGLKCTC</sequence>
<dbReference type="RefSeq" id="WP_198441845.1">
    <property type="nucleotide sequence ID" value="NZ_CBCSHE010000003.1"/>
</dbReference>